<name>A0AAE0S449_9BIVA</name>
<reference evidence="1" key="3">
    <citation type="submission" date="2023-05" db="EMBL/GenBank/DDBJ databases">
        <authorList>
            <person name="Smith C.H."/>
        </authorList>
    </citation>
    <scope>NUCLEOTIDE SEQUENCE</scope>
    <source>
        <strain evidence="1">CHS0354</strain>
        <tissue evidence="1">Mantle</tissue>
    </source>
</reference>
<reference evidence="1" key="2">
    <citation type="journal article" date="2021" name="Genome Biol. Evol.">
        <title>Developing a high-quality reference genome for a parasitic bivalve with doubly uniparental inheritance (Bivalvia: Unionida).</title>
        <authorList>
            <person name="Smith C.H."/>
        </authorList>
    </citation>
    <scope>NUCLEOTIDE SEQUENCE</scope>
    <source>
        <strain evidence="1">CHS0354</strain>
        <tissue evidence="1">Mantle</tissue>
    </source>
</reference>
<keyword evidence="2" id="KW-1185">Reference proteome</keyword>
<proteinExistence type="predicted"/>
<feature type="non-terminal residue" evidence="1">
    <location>
        <position position="70"/>
    </location>
</feature>
<accession>A0AAE0S449</accession>
<reference evidence="1" key="1">
    <citation type="journal article" date="2021" name="Genome Biol. Evol.">
        <title>A High-Quality Reference Genome for a Parasitic Bivalve with Doubly Uniparental Inheritance (Bivalvia: Unionida).</title>
        <authorList>
            <person name="Smith C.H."/>
        </authorList>
    </citation>
    <scope>NUCLEOTIDE SEQUENCE</scope>
    <source>
        <strain evidence="1">CHS0354</strain>
    </source>
</reference>
<comment type="caution">
    <text evidence="1">The sequence shown here is derived from an EMBL/GenBank/DDBJ whole genome shotgun (WGS) entry which is preliminary data.</text>
</comment>
<protein>
    <submittedName>
        <fullName evidence="1">Uncharacterized protein</fullName>
    </submittedName>
</protein>
<gene>
    <name evidence="1" type="ORF">CHS0354_009902</name>
</gene>
<organism evidence="1 2">
    <name type="scientific">Potamilus streckersoni</name>
    <dbReference type="NCBI Taxonomy" id="2493646"/>
    <lineage>
        <taxon>Eukaryota</taxon>
        <taxon>Metazoa</taxon>
        <taxon>Spiralia</taxon>
        <taxon>Lophotrochozoa</taxon>
        <taxon>Mollusca</taxon>
        <taxon>Bivalvia</taxon>
        <taxon>Autobranchia</taxon>
        <taxon>Heteroconchia</taxon>
        <taxon>Palaeoheterodonta</taxon>
        <taxon>Unionida</taxon>
        <taxon>Unionoidea</taxon>
        <taxon>Unionidae</taxon>
        <taxon>Ambleminae</taxon>
        <taxon>Lampsilini</taxon>
        <taxon>Potamilus</taxon>
    </lineage>
</organism>
<dbReference type="Proteomes" id="UP001195483">
    <property type="component" value="Unassembled WGS sequence"/>
</dbReference>
<dbReference type="AlphaFoldDB" id="A0AAE0S449"/>
<sequence>MEVFMEAAPKDTTSFMTGSHTPFSANLIDRNAIFESLIDRNDNIDYLVHQFLFTSLKNYLSRSVKDHLPG</sequence>
<evidence type="ECO:0000313" key="1">
    <source>
        <dbReference type="EMBL" id="KAK3585052.1"/>
    </source>
</evidence>
<dbReference type="EMBL" id="JAEAOA010000628">
    <property type="protein sequence ID" value="KAK3585052.1"/>
    <property type="molecule type" value="Genomic_DNA"/>
</dbReference>
<evidence type="ECO:0000313" key="2">
    <source>
        <dbReference type="Proteomes" id="UP001195483"/>
    </source>
</evidence>